<feature type="non-terminal residue" evidence="2">
    <location>
        <position position="470"/>
    </location>
</feature>
<feature type="compositionally biased region" description="Pro residues" evidence="1">
    <location>
        <begin position="254"/>
        <end position="266"/>
    </location>
</feature>
<sequence length="470" mass="51962">NPERHPFHANLLTNHAYDNEHDDLTPSHTRNPPIHGQMPGHTNSLVKFRTPLPPQPSRAPGINPFNQTISHVRRRPSTSISSQFVLFPNPRDHATTELISIALSDLPISTDLYSVTCPPPPAPTSSRSFLTWSNTVPISVNDHLRYQASEPMGPPRVFRSQEDRSSISETHNSRHASPPHRKPQRVRPNTPHHHHQTPLPFPHQDKVIPPQPLLSSISLLPPPNPNLTHLRPHSPPPLSSSHFTPHTLTVLRPPASPSSHPRPPSPAYAKCCTNQRPRSLLDQTKLNDTPTYPAQYPPAQPSRASTHLHLYRTRPSPLVPPAYSPVPFDRHSSSLTHSHPARRRTDALIRLSNSTGSSPHLAKLTLIDFEPPAVGRSIHMAGVGVELDGPTSCEDRCKLVGKSPRDGGPWCFCLAFPGGREVRGVSGVDAGYGWGGGCGCGGWWWRRWPGVMGILRRMVRICPWLRDGGV</sequence>
<evidence type="ECO:0000313" key="3">
    <source>
        <dbReference type="Proteomes" id="UP000076154"/>
    </source>
</evidence>
<dbReference type="Proteomes" id="UP000076154">
    <property type="component" value="Unassembled WGS sequence"/>
</dbReference>
<proteinExistence type="predicted"/>
<dbReference type="AlphaFoldDB" id="A0A369IZG4"/>
<feature type="compositionally biased region" description="Basic residues" evidence="1">
    <location>
        <begin position="173"/>
        <end position="196"/>
    </location>
</feature>
<gene>
    <name evidence="2" type="ORF">Hypma_005182</name>
</gene>
<keyword evidence="3" id="KW-1185">Reference proteome</keyword>
<evidence type="ECO:0000256" key="1">
    <source>
        <dbReference type="SAM" id="MobiDB-lite"/>
    </source>
</evidence>
<feature type="non-terminal residue" evidence="2">
    <location>
        <position position="1"/>
    </location>
</feature>
<reference evidence="2" key="1">
    <citation type="submission" date="2018-04" db="EMBL/GenBank/DDBJ databases">
        <title>Whole genome sequencing of Hypsizygus marmoreus.</title>
        <authorList>
            <person name="Choi I.-G."/>
            <person name="Min B."/>
            <person name="Kim J.-G."/>
            <person name="Kim S."/>
            <person name="Oh Y.-L."/>
            <person name="Kong W.-S."/>
            <person name="Park H."/>
            <person name="Jeong J."/>
            <person name="Song E.-S."/>
        </authorList>
    </citation>
    <scope>NUCLEOTIDE SEQUENCE [LARGE SCALE GENOMIC DNA]</scope>
    <source>
        <strain evidence="2">51987-8</strain>
    </source>
</reference>
<name>A0A369IZG4_HYPMA</name>
<comment type="caution">
    <text evidence="2">The sequence shown here is derived from an EMBL/GenBank/DDBJ whole genome shotgun (WGS) entry which is preliminary data.</text>
</comment>
<feature type="region of interest" description="Disordered" evidence="1">
    <location>
        <begin position="146"/>
        <end position="303"/>
    </location>
</feature>
<dbReference type="InParanoid" id="A0A369IZG4"/>
<organism evidence="2 3">
    <name type="scientific">Hypsizygus marmoreus</name>
    <name type="common">White beech mushroom</name>
    <name type="synonym">Agaricus marmoreus</name>
    <dbReference type="NCBI Taxonomy" id="39966"/>
    <lineage>
        <taxon>Eukaryota</taxon>
        <taxon>Fungi</taxon>
        <taxon>Dikarya</taxon>
        <taxon>Basidiomycota</taxon>
        <taxon>Agaricomycotina</taxon>
        <taxon>Agaricomycetes</taxon>
        <taxon>Agaricomycetidae</taxon>
        <taxon>Agaricales</taxon>
        <taxon>Tricholomatineae</taxon>
        <taxon>Lyophyllaceae</taxon>
        <taxon>Hypsizygus</taxon>
    </lineage>
</organism>
<protein>
    <submittedName>
        <fullName evidence="2">Uncharacterized protein</fullName>
    </submittedName>
</protein>
<dbReference type="EMBL" id="LUEZ02000204">
    <property type="protein sequence ID" value="RDB15138.1"/>
    <property type="molecule type" value="Genomic_DNA"/>
</dbReference>
<accession>A0A369IZG4</accession>
<feature type="compositionally biased region" description="Polar residues" evidence="1">
    <location>
        <begin position="272"/>
        <end position="288"/>
    </location>
</feature>
<evidence type="ECO:0000313" key="2">
    <source>
        <dbReference type="EMBL" id="RDB15138.1"/>
    </source>
</evidence>